<name>A0A0F9BCD0_9ZZZZ</name>
<dbReference type="SUPFAM" id="SSF53335">
    <property type="entry name" value="S-adenosyl-L-methionine-dependent methyltransferases"/>
    <property type="match status" value="1"/>
</dbReference>
<evidence type="ECO:0000313" key="1">
    <source>
        <dbReference type="EMBL" id="KKL19574.1"/>
    </source>
</evidence>
<protein>
    <recommendedName>
        <fullName evidence="2">PABS domain-containing protein</fullName>
    </recommendedName>
</protein>
<comment type="caution">
    <text evidence="1">The sequence shown here is derived from an EMBL/GenBank/DDBJ whole genome shotgun (WGS) entry which is preliminary data.</text>
</comment>
<dbReference type="Pfam" id="PF01564">
    <property type="entry name" value="Spermine_synth"/>
    <property type="match status" value="1"/>
</dbReference>
<reference evidence="1" key="1">
    <citation type="journal article" date="2015" name="Nature">
        <title>Complex archaea that bridge the gap between prokaryotes and eukaryotes.</title>
        <authorList>
            <person name="Spang A."/>
            <person name="Saw J.H."/>
            <person name="Jorgensen S.L."/>
            <person name="Zaremba-Niedzwiedzka K."/>
            <person name="Martijn J."/>
            <person name="Lind A.E."/>
            <person name="van Eijk R."/>
            <person name="Schleper C."/>
            <person name="Guy L."/>
            <person name="Ettema T.J."/>
        </authorList>
    </citation>
    <scope>NUCLEOTIDE SEQUENCE</scope>
</reference>
<dbReference type="InterPro" id="IPR029063">
    <property type="entry name" value="SAM-dependent_MTases_sf"/>
</dbReference>
<gene>
    <name evidence="1" type="ORF">LCGC14_2464100</name>
</gene>
<sequence>MSKVDIPEGQIGNYKIEKFITDRTDFHSFLRKRTVPLGQQFTRLTKNNSIIMSDTPAECNDHSYFIHITKGNILIAGLGIGYVLQEVAKKDNVTHITVVEISSEVIQLVWSYYKDKFGDKIEIVNADILEWKPPKGIKYDCAWYDIWNDICLDNYDDMKKLHRKFAKRVMNYQGCWSREYLKSHR</sequence>
<dbReference type="AlphaFoldDB" id="A0A0F9BCD0"/>
<organism evidence="1">
    <name type="scientific">marine sediment metagenome</name>
    <dbReference type="NCBI Taxonomy" id="412755"/>
    <lineage>
        <taxon>unclassified sequences</taxon>
        <taxon>metagenomes</taxon>
        <taxon>ecological metagenomes</taxon>
    </lineage>
</organism>
<dbReference type="Gene3D" id="3.40.50.150">
    <property type="entry name" value="Vaccinia Virus protein VP39"/>
    <property type="match status" value="1"/>
</dbReference>
<evidence type="ECO:0008006" key="2">
    <source>
        <dbReference type="Google" id="ProtNLM"/>
    </source>
</evidence>
<dbReference type="EMBL" id="LAZR01038435">
    <property type="protein sequence ID" value="KKL19574.1"/>
    <property type="molecule type" value="Genomic_DNA"/>
</dbReference>
<dbReference type="CDD" id="cd02440">
    <property type="entry name" value="AdoMet_MTases"/>
    <property type="match status" value="1"/>
</dbReference>
<accession>A0A0F9BCD0</accession>
<proteinExistence type="predicted"/>